<dbReference type="EMBL" id="LUTY01001828">
    <property type="protein sequence ID" value="OAD21156.1"/>
    <property type="molecule type" value="Genomic_DNA"/>
</dbReference>
<dbReference type="Proteomes" id="UP000076962">
    <property type="component" value="Unassembled WGS sequence"/>
</dbReference>
<keyword evidence="3" id="KW-1185">Reference proteome</keyword>
<dbReference type="PANTHER" id="PTHR34825">
    <property type="entry name" value="CONSERVED PROTEIN, WITH A WEAK D-GALACTARATE DEHYDRATASE/ALTRONATE HYDROLASE DOMAIN"/>
    <property type="match status" value="1"/>
</dbReference>
<dbReference type="PANTHER" id="PTHR34825:SF2">
    <property type="entry name" value="AAA-ATPASE-LIKE DOMAIN-CONTAINING PROTEIN"/>
    <property type="match status" value="1"/>
</dbReference>
<dbReference type="SUPFAM" id="SSF52540">
    <property type="entry name" value="P-loop containing nucleoside triphosphate hydrolases"/>
    <property type="match status" value="1"/>
</dbReference>
<comment type="caution">
    <text evidence="2">The sequence shown here is derived from an EMBL/GenBank/DDBJ whole genome shotgun (WGS) entry which is preliminary data.</text>
</comment>
<accession>A0A176RZN5</accession>
<dbReference type="InterPro" id="IPR018631">
    <property type="entry name" value="AAA-ATPase-like_dom"/>
</dbReference>
<evidence type="ECO:0000313" key="3">
    <source>
        <dbReference type="Proteomes" id="UP000076962"/>
    </source>
</evidence>
<organism evidence="2 3">
    <name type="scientific">Candidatus Thiomargarita nelsonii</name>
    <dbReference type="NCBI Taxonomy" id="1003181"/>
    <lineage>
        <taxon>Bacteria</taxon>
        <taxon>Pseudomonadati</taxon>
        <taxon>Pseudomonadota</taxon>
        <taxon>Gammaproteobacteria</taxon>
        <taxon>Thiotrichales</taxon>
        <taxon>Thiotrichaceae</taxon>
        <taxon>Thiomargarita</taxon>
    </lineage>
</organism>
<protein>
    <recommendedName>
        <fullName evidence="1">AAA-ATPase-like domain-containing protein</fullName>
    </recommendedName>
</protein>
<dbReference type="Pfam" id="PF09820">
    <property type="entry name" value="AAA-ATPase_like"/>
    <property type="match status" value="1"/>
</dbReference>
<name>A0A176RZN5_9GAMM</name>
<dbReference type="PATRIC" id="fig|1003181.4.peg.4166"/>
<dbReference type="InterPro" id="IPR027417">
    <property type="entry name" value="P-loop_NTPase"/>
</dbReference>
<dbReference type="AlphaFoldDB" id="A0A176RZN5"/>
<reference evidence="2 3" key="1">
    <citation type="submission" date="2016-05" db="EMBL/GenBank/DDBJ databases">
        <title>Single-cell genome of chain-forming Candidatus Thiomargarita nelsonii and comparison to other large sulfur-oxidizing bacteria.</title>
        <authorList>
            <person name="Winkel M."/>
            <person name="Salman V."/>
            <person name="Woyke T."/>
            <person name="Schulz-Vogt H."/>
            <person name="Richter M."/>
            <person name="Flood B."/>
            <person name="Bailey J."/>
            <person name="Amann R."/>
            <person name="Mussmann M."/>
        </authorList>
    </citation>
    <scope>NUCLEOTIDE SEQUENCE [LARGE SCALE GENOMIC DNA]</scope>
    <source>
        <strain evidence="2 3">THI036</strain>
    </source>
</reference>
<gene>
    <name evidence="2" type="ORF">THIOM_003082</name>
</gene>
<evidence type="ECO:0000313" key="2">
    <source>
        <dbReference type="EMBL" id="OAD21156.1"/>
    </source>
</evidence>
<proteinExistence type="predicted"/>
<evidence type="ECO:0000259" key="1">
    <source>
        <dbReference type="Pfam" id="PF09820"/>
    </source>
</evidence>
<sequence length="199" mass="22984">MKFPYGNADFYKIITEDYVYIDRTDKIQWIEKAGGTLLFLRPRRFGKSLLLSMLENYYDVAKAQQFEKLFGHLAIGPNPTEKHNQYLILKWNFSMVQTYGDITEIRNALHDHLNGGLQDFATRYQSLLSEPIEINRDNAISSLMSALTSAQTTPYKIYLLIDEYDNFANEVLMAGESNSQERYHSLIEGEGMLKTVFKA</sequence>
<feature type="domain" description="AAA-ATPase-like" evidence="1">
    <location>
        <begin position="4"/>
        <end position="179"/>
    </location>
</feature>
<feature type="non-terminal residue" evidence="2">
    <location>
        <position position="199"/>
    </location>
</feature>